<sequence>MSGKSVKDGSGTGKSVGLFVTCLVNTMRPRVGFATLKLLEEAGFEVTVPAGQTCCGQPNYNAGDREAAKDFARRFAREFSQFDHVVAPSGSCAAMIRVHHPRLFDADDPDKELVDAVAARTHELTSFLTDVAGVRTTGTATSETLTYHDSCSGLRELKVKQQPRTLLRAAGAEITEMEDAEVCCGFGGLFCVKYPDISGEMVRKKSDEVVKSGAGAVVTGDVGCLLNIEGALARRNDPVRAYHVAEVLAGMTDDKPRNEDDA</sequence>
<organism evidence="2 3">
    <name type="scientific">Pyruvatibacter mobilis</name>
    <dbReference type="NCBI Taxonomy" id="1712261"/>
    <lineage>
        <taxon>Bacteria</taxon>
        <taxon>Pseudomonadati</taxon>
        <taxon>Pseudomonadota</taxon>
        <taxon>Alphaproteobacteria</taxon>
        <taxon>Hyphomicrobiales</taxon>
        <taxon>Parvibaculaceae</taxon>
        <taxon>Pyruvatibacter</taxon>
    </lineage>
</organism>
<evidence type="ECO:0000259" key="1">
    <source>
        <dbReference type="Pfam" id="PF02754"/>
    </source>
</evidence>
<dbReference type="InterPro" id="IPR004017">
    <property type="entry name" value="Cys_rich_dom"/>
</dbReference>
<feature type="domain" description="Cysteine-rich" evidence="1">
    <location>
        <begin position="16"/>
        <end position="97"/>
    </location>
</feature>
<dbReference type="GO" id="GO:0016491">
    <property type="term" value="F:oxidoreductase activity"/>
    <property type="evidence" value="ECO:0007669"/>
    <property type="project" value="UniProtKB-ARBA"/>
</dbReference>
<keyword evidence="3" id="KW-1185">Reference proteome</keyword>
<reference evidence="2 3" key="1">
    <citation type="journal article" date="2016" name="Int. J. Syst. Evol. Microbiol.">
        <title>Pyruvatibacter mobilis gen. nov., sp. nov., a marine bacterium from the culture broth of Picochlorum sp. 122.</title>
        <authorList>
            <person name="Wang G."/>
            <person name="Tang M."/>
            <person name="Wu H."/>
            <person name="Dai S."/>
            <person name="Li T."/>
            <person name="Chen C."/>
            <person name="He H."/>
            <person name="Fan J."/>
            <person name="Xiang W."/>
            <person name="Li X."/>
        </authorList>
    </citation>
    <scope>NUCLEOTIDE SEQUENCE [LARGE SCALE GENOMIC DNA]</scope>
    <source>
        <strain evidence="2 3">GYP-11</strain>
    </source>
</reference>
<dbReference type="GO" id="GO:0005829">
    <property type="term" value="C:cytosol"/>
    <property type="evidence" value="ECO:0007669"/>
    <property type="project" value="TreeGrafter"/>
</dbReference>
<dbReference type="PANTHER" id="PTHR30296">
    <property type="entry name" value="UNCHARACTERIZED PROTEIN YKGE"/>
    <property type="match status" value="1"/>
</dbReference>
<dbReference type="AlphaFoldDB" id="A0A845QGJ7"/>
<dbReference type="Proteomes" id="UP000470384">
    <property type="component" value="Unassembled WGS sequence"/>
</dbReference>
<evidence type="ECO:0000313" key="3">
    <source>
        <dbReference type="Proteomes" id="UP000470384"/>
    </source>
</evidence>
<dbReference type="PANTHER" id="PTHR30296:SF0">
    <property type="entry name" value="LACTATE UTILIZATION PROTEIN A"/>
    <property type="match status" value="1"/>
</dbReference>
<dbReference type="Pfam" id="PF02754">
    <property type="entry name" value="CCG"/>
    <property type="match status" value="2"/>
</dbReference>
<evidence type="ECO:0000313" key="2">
    <source>
        <dbReference type="EMBL" id="NBG96821.1"/>
    </source>
</evidence>
<dbReference type="RefSeq" id="WP_160588838.1">
    <property type="nucleotide sequence ID" value="NZ_WXYQ01000012.1"/>
</dbReference>
<proteinExistence type="predicted"/>
<gene>
    <name evidence="2" type="ORF">GTQ45_13870</name>
</gene>
<comment type="caution">
    <text evidence="2">The sequence shown here is derived from an EMBL/GenBank/DDBJ whole genome shotgun (WGS) entry which is preliminary data.</text>
</comment>
<dbReference type="OrthoDB" id="9770306at2"/>
<name>A0A845QGJ7_9HYPH</name>
<protein>
    <submittedName>
        <fullName evidence="2">(Fe-S)-binding protein</fullName>
    </submittedName>
</protein>
<dbReference type="EMBL" id="WXYQ01000012">
    <property type="protein sequence ID" value="NBG96821.1"/>
    <property type="molecule type" value="Genomic_DNA"/>
</dbReference>
<accession>A0A845QGJ7</accession>
<feature type="domain" description="Cysteine-rich" evidence="1">
    <location>
        <begin position="146"/>
        <end position="228"/>
    </location>
</feature>